<protein>
    <recommendedName>
        <fullName evidence="4">DUF4190 domain-containing protein</fullName>
    </recommendedName>
</protein>
<accession>A0A8J3Q6G3</accession>
<proteinExistence type="predicted"/>
<dbReference type="RefSeq" id="WP_239123692.1">
    <property type="nucleotide sequence ID" value="NZ_BONY01000012.1"/>
</dbReference>
<keyword evidence="3" id="KW-1185">Reference proteome</keyword>
<dbReference type="Proteomes" id="UP000612899">
    <property type="component" value="Unassembled WGS sequence"/>
</dbReference>
<evidence type="ECO:0000256" key="1">
    <source>
        <dbReference type="SAM" id="Phobius"/>
    </source>
</evidence>
<comment type="caution">
    <text evidence="2">The sequence shown here is derived from an EMBL/GenBank/DDBJ whole genome shotgun (WGS) entry which is preliminary data.</text>
</comment>
<keyword evidence="1" id="KW-0812">Transmembrane</keyword>
<sequence>MRIEMVPDAPYGLAILPASVTTSGVAIGSTAAGTGSLLVSGVVWCFGLMGAEGGWGGLVSGAFGVLAVLLGIGAIGLGWAGVRQIRRGGASKGRGYAISGLICGGAGILLAASGVVVAIALVQRAAAGT</sequence>
<keyword evidence="1" id="KW-1133">Transmembrane helix</keyword>
<evidence type="ECO:0008006" key="4">
    <source>
        <dbReference type="Google" id="ProtNLM"/>
    </source>
</evidence>
<keyword evidence="1" id="KW-0472">Membrane</keyword>
<dbReference type="AlphaFoldDB" id="A0A8J3Q6G3"/>
<feature type="transmembrane region" description="Helical" evidence="1">
    <location>
        <begin position="58"/>
        <end position="82"/>
    </location>
</feature>
<name>A0A8J3Q6G3_9ACTN</name>
<evidence type="ECO:0000313" key="3">
    <source>
        <dbReference type="Proteomes" id="UP000612899"/>
    </source>
</evidence>
<reference evidence="2" key="1">
    <citation type="submission" date="2021-01" db="EMBL/GenBank/DDBJ databases">
        <title>Whole genome shotgun sequence of Rhizocola hellebori NBRC 109834.</title>
        <authorList>
            <person name="Komaki H."/>
            <person name="Tamura T."/>
        </authorList>
    </citation>
    <scope>NUCLEOTIDE SEQUENCE</scope>
    <source>
        <strain evidence="2">NBRC 109834</strain>
    </source>
</reference>
<feature type="transmembrane region" description="Helical" evidence="1">
    <location>
        <begin position="94"/>
        <end position="122"/>
    </location>
</feature>
<gene>
    <name evidence="2" type="ORF">Rhe02_23460</name>
</gene>
<dbReference type="EMBL" id="BONY01000012">
    <property type="protein sequence ID" value="GIH04279.1"/>
    <property type="molecule type" value="Genomic_DNA"/>
</dbReference>
<organism evidence="2 3">
    <name type="scientific">Rhizocola hellebori</name>
    <dbReference type="NCBI Taxonomy" id="1392758"/>
    <lineage>
        <taxon>Bacteria</taxon>
        <taxon>Bacillati</taxon>
        <taxon>Actinomycetota</taxon>
        <taxon>Actinomycetes</taxon>
        <taxon>Micromonosporales</taxon>
        <taxon>Micromonosporaceae</taxon>
        <taxon>Rhizocola</taxon>
    </lineage>
</organism>
<feature type="transmembrane region" description="Helical" evidence="1">
    <location>
        <begin position="12"/>
        <end position="38"/>
    </location>
</feature>
<evidence type="ECO:0000313" key="2">
    <source>
        <dbReference type="EMBL" id="GIH04279.1"/>
    </source>
</evidence>